<feature type="transmembrane region" description="Helical" evidence="6">
    <location>
        <begin position="84"/>
        <end position="105"/>
    </location>
</feature>
<reference evidence="8" key="1">
    <citation type="journal article" date="2021" name="Nat. Commun.">
        <title>Genetic determinants of endophytism in the Arabidopsis root mycobiome.</title>
        <authorList>
            <person name="Mesny F."/>
            <person name="Miyauchi S."/>
            <person name="Thiergart T."/>
            <person name="Pickel B."/>
            <person name="Atanasova L."/>
            <person name="Karlsson M."/>
            <person name="Huettel B."/>
            <person name="Barry K.W."/>
            <person name="Haridas S."/>
            <person name="Chen C."/>
            <person name="Bauer D."/>
            <person name="Andreopoulos W."/>
            <person name="Pangilinan J."/>
            <person name="LaButti K."/>
            <person name="Riley R."/>
            <person name="Lipzen A."/>
            <person name="Clum A."/>
            <person name="Drula E."/>
            <person name="Henrissat B."/>
            <person name="Kohler A."/>
            <person name="Grigoriev I.V."/>
            <person name="Martin F.M."/>
            <person name="Hacquard S."/>
        </authorList>
    </citation>
    <scope>NUCLEOTIDE SEQUENCE</scope>
    <source>
        <strain evidence="8">MPI-CAGE-CH-0235</strain>
    </source>
</reference>
<organism evidence="8 9">
    <name type="scientific">Stachybotrys elegans</name>
    <dbReference type="NCBI Taxonomy" id="80388"/>
    <lineage>
        <taxon>Eukaryota</taxon>
        <taxon>Fungi</taxon>
        <taxon>Dikarya</taxon>
        <taxon>Ascomycota</taxon>
        <taxon>Pezizomycotina</taxon>
        <taxon>Sordariomycetes</taxon>
        <taxon>Hypocreomycetidae</taxon>
        <taxon>Hypocreales</taxon>
        <taxon>Stachybotryaceae</taxon>
        <taxon>Stachybotrys</taxon>
    </lineage>
</organism>
<evidence type="ECO:0000313" key="9">
    <source>
        <dbReference type="Proteomes" id="UP000813444"/>
    </source>
</evidence>
<keyword evidence="9" id="KW-1185">Reference proteome</keyword>
<dbReference type="EMBL" id="JAGPNK010000009">
    <property type="protein sequence ID" value="KAH7313869.1"/>
    <property type="molecule type" value="Genomic_DNA"/>
</dbReference>
<sequence length="262" mass="28695">MMPQMFSTNVQYPASSSAVPALLCGLACSRLLACFFLIAITRATMYTQIALSTIVCASVFTAISTVAVAMHIYSRICLRLSYKVGEWIVLTAYLASLLLVAQTIWCVVSESRDESLSQVHSQFYFLAKSLLANQILWALVNTLVKISALYFKLQILGVARKIWIAAWTLISLSIAYAVATITSLGMCSPIQAAWDPAVSGTCRDQNVAYVWIEFAGAVLDILILILPLQMLINLKISRKKKIAISLLLSAGGVYVDPFRLLA</sequence>
<dbReference type="AlphaFoldDB" id="A0A8K0SP90"/>
<dbReference type="InterPro" id="IPR052337">
    <property type="entry name" value="SAT4-like"/>
</dbReference>
<dbReference type="OrthoDB" id="4941178at2759"/>
<evidence type="ECO:0000259" key="7">
    <source>
        <dbReference type="Pfam" id="PF20684"/>
    </source>
</evidence>
<comment type="similarity">
    <text evidence="5">Belongs to the SAT4 family.</text>
</comment>
<feature type="transmembrane region" description="Helical" evidence="6">
    <location>
        <begin position="163"/>
        <end position="186"/>
    </location>
</feature>
<name>A0A8K0SP90_9HYPO</name>
<evidence type="ECO:0000313" key="8">
    <source>
        <dbReference type="EMBL" id="KAH7313869.1"/>
    </source>
</evidence>
<keyword evidence="2 6" id="KW-0812">Transmembrane</keyword>
<keyword evidence="3 6" id="KW-1133">Transmembrane helix</keyword>
<evidence type="ECO:0000256" key="2">
    <source>
        <dbReference type="ARBA" id="ARBA00022692"/>
    </source>
</evidence>
<comment type="subcellular location">
    <subcellularLocation>
        <location evidence="1">Membrane</location>
        <topology evidence="1">Multi-pass membrane protein</topology>
    </subcellularLocation>
</comment>
<accession>A0A8K0SP90</accession>
<gene>
    <name evidence="8" type="ORF">B0I35DRAFT_436033</name>
</gene>
<feature type="transmembrane region" description="Helical" evidence="6">
    <location>
        <begin position="49"/>
        <end position="72"/>
    </location>
</feature>
<feature type="domain" description="Rhodopsin" evidence="7">
    <location>
        <begin position="72"/>
        <end position="253"/>
    </location>
</feature>
<evidence type="ECO:0000256" key="1">
    <source>
        <dbReference type="ARBA" id="ARBA00004141"/>
    </source>
</evidence>
<evidence type="ECO:0000256" key="4">
    <source>
        <dbReference type="ARBA" id="ARBA00023136"/>
    </source>
</evidence>
<proteinExistence type="inferred from homology"/>
<protein>
    <recommendedName>
        <fullName evidence="7">Rhodopsin domain-containing protein</fullName>
    </recommendedName>
</protein>
<evidence type="ECO:0000256" key="3">
    <source>
        <dbReference type="ARBA" id="ARBA00022989"/>
    </source>
</evidence>
<keyword evidence="4 6" id="KW-0472">Membrane</keyword>
<dbReference type="GO" id="GO:0016020">
    <property type="term" value="C:membrane"/>
    <property type="evidence" value="ECO:0007669"/>
    <property type="project" value="UniProtKB-SubCell"/>
</dbReference>
<feature type="transmembrane region" description="Helical" evidence="6">
    <location>
        <begin position="21"/>
        <end position="43"/>
    </location>
</feature>
<dbReference type="PANTHER" id="PTHR33048">
    <property type="entry name" value="PTH11-LIKE INTEGRAL MEMBRANE PROTEIN (AFU_ORTHOLOGUE AFUA_5G11245)"/>
    <property type="match status" value="1"/>
</dbReference>
<dbReference type="Pfam" id="PF20684">
    <property type="entry name" value="Fung_rhodopsin"/>
    <property type="match status" value="1"/>
</dbReference>
<dbReference type="InterPro" id="IPR049326">
    <property type="entry name" value="Rhodopsin_dom_fungi"/>
</dbReference>
<dbReference type="Proteomes" id="UP000813444">
    <property type="component" value="Unassembled WGS sequence"/>
</dbReference>
<dbReference type="PANTHER" id="PTHR33048:SF47">
    <property type="entry name" value="INTEGRAL MEMBRANE PROTEIN-RELATED"/>
    <property type="match status" value="1"/>
</dbReference>
<evidence type="ECO:0000256" key="6">
    <source>
        <dbReference type="SAM" id="Phobius"/>
    </source>
</evidence>
<comment type="caution">
    <text evidence="8">The sequence shown here is derived from an EMBL/GenBank/DDBJ whole genome shotgun (WGS) entry which is preliminary data.</text>
</comment>
<evidence type="ECO:0000256" key="5">
    <source>
        <dbReference type="ARBA" id="ARBA00038359"/>
    </source>
</evidence>
<feature type="transmembrane region" description="Helical" evidence="6">
    <location>
        <begin position="206"/>
        <end position="232"/>
    </location>
</feature>